<evidence type="ECO:0000256" key="1">
    <source>
        <dbReference type="SAM" id="MobiDB-lite"/>
    </source>
</evidence>
<dbReference type="Proteomes" id="UP000095287">
    <property type="component" value="Unplaced"/>
</dbReference>
<accession>A0A1I7ZB76</accession>
<feature type="region of interest" description="Disordered" evidence="1">
    <location>
        <begin position="1"/>
        <end position="27"/>
    </location>
</feature>
<name>A0A1I7ZB76_9BILA</name>
<evidence type="ECO:0000313" key="3">
    <source>
        <dbReference type="WBParaSite" id="L893_g24653.t1"/>
    </source>
</evidence>
<proteinExistence type="predicted"/>
<dbReference type="AlphaFoldDB" id="A0A1I7ZB76"/>
<protein>
    <submittedName>
        <fullName evidence="3">Uncharacterized protein</fullName>
    </submittedName>
</protein>
<dbReference type="WBParaSite" id="L893_g24653.t1">
    <property type="protein sequence ID" value="L893_g24653.t1"/>
    <property type="gene ID" value="L893_g24653"/>
</dbReference>
<reference evidence="3" key="1">
    <citation type="submission" date="2016-11" db="UniProtKB">
        <authorList>
            <consortium name="WormBaseParasite"/>
        </authorList>
    </citation>
    <scope>IDENTIFICATION</scope>
</reference>
<organism evidence="2 3">
    <name type="scientific">Steinernema glaseri</name>
    <dbReference type="NCBI Taxonomy" id="37863"/>
    <lineage>
        <taxon>Eukaryota</taxon>
        <taxon>Metazoa</taxon>
        <taxon>Ecdysozoa</taxon>
        <taxon>Nematoda</taxon>
        <taxon>Chromadorea</taxon>
        <taxon>Rhabditida</taxon>
        <taxon>Tylenchina</taxon>
        <taxon>Panagrolaimomorpha</taxon>
        <taxon>Strongyloidoidea</taxon>
        <taxon>Steinernematidae</taxon>
        <taxon>Steinernema</taxon>
    </lineage>
</organism>
<evidence type="ECO:0000313" key="2">
    <source>
        <dbReference type="Proteomes" id="UP000095287"/>
    </source>
</evidence>
<keyword evidence="2" id="KW-1185">Reference proteome</keyword>
<sequence length="69" mass="7602">MSRRHIMNPSSLGTSSRRPKYMPDEDNTPSCSYSYGALTPASAVAGTQSRLVFYRLFADGTLDSIEILL</sequence>